<evidence type="ECO:0000259" key="3">
    <source>
        <dbReference type="Pfam" id="PF12682"/>
    </source>
</evidence>
<organism evidence="4 5">
    <name type="scientific">Lachnoclostridium phocaeense</name>
    <dbReference type="NCBI Taxonomy" id="1871021"/>
    <lineage>
        <taxon>Bacteria</taxon>
        <taxon>Bacillati</taxon>
        <taxon>Bacillota</taxon>
        <taxon>Clostridia</taxon>
        <taxon>Lachnospirales</taxon>
        <taxon>Lachnospiraceae</taxon>
    </lineage>
</organism>
<dbReference type="PROSITE" id="PS51257">
    <property type="entry name" value="PROKAR_LIPOPROTEIN"/>
    <property type="match status" value="1"/>
</dbReference>
<dbReference type="SUPFAM" id="SSF52218">
    <property type="entry name" value="Flavoproteins"/>
    <property type="match status" value="1"/>
</dbReference>
<feature type="compositionally biased region" description="Low complexity" evidence="1">
    <location>
        <begin position="27"/>
        <end position="50"/>
    </location>
</feature>
<evidence type="ECO:0000313" key="4">
    <source>
        <dbReference type="EMBL" id="HJF93453.1"/>
    </source>
</evidence>
<dbReference type="NCBIfam" id="NF005389">
    <property type="entry name" value="PRK06934.1"/>
    <property type="match status" value="1"/>
</dbReference>
<sequence length="235" mass="24981">MAFKKKYAAALMTAALAVSLSACGAEESADSGSADSSSAAEEEASQSAEAGTQTGGGKILIAYFTAAENSGVDAEASASYSDVNGEAKGRMQALAEMIQAETGGDLFSIQTEEVYPADGGDLIDYAADEQDEDARPELTTQIENLDDYDTVFVGFPNWWGDMPMPLYTFFDEYDFSGKTIIPFNSHNGSRFSGTIDTIAELEPDAEVIEDGFTINERDVPDAAGDIASWLDELGF</sequence>
<proteinExistence type="predicted"/>
<accession>A0A921HZ42</accession>
<dbReference type="EMBL" id="DYVY01000029">
    <property type="protein sequence ID" value="HJF93453.1"/>
    <property type="molecule type" value="Genomic_DNA"/>
</dbReference>
<feature type="region of interest" description="Disordered" evidence="1">
    <location>
        <begin position="27"/>
        <end position="52"/>
    </location>
</feature>
<name>A0A921HZ42_9FIRM</name>
<comment type="caution">
    <text evidence="4">The sequence shown here is derived from an EMBL/GenBank/DDBJ whole genome shotgun (WGS) entry which is preliminary data.</text>
</comment>
<dbReference type="InterPro" id="IPR029039">
    <property type="entry name" value="Flavoprotein-like_sf"/>
</dbReference>
<dbReference type="PANTHER" id="PTHR39201:SF1">
    <property type="entry name" value="FLAVODOXIN-LIKE DOMAIN-CONTAINING PROTEIN"/>
    <property type="match status" value="1"/>
</dbReference>
<gene>
    <name evidence="4" type="ORF">K8V82_01510</name>
</gene>
<evidence type="ECO:0000313" key="5">
    <source>
        <dbReference type="Proteomes" id="UP000769156"/>
    </source>
</evidence>
<evidence type="ECO:0000256" key="1">
    <source>
        <dbReference type="SAM" id="MobiDB-lite"/>
    </source>
</evidence>
<dbReference type="Pfam" id="PF12682">
    <property type="entry name" value="Flavodoxin_4"/>
    <property type="match status" value="1"/>
</dbReference>
<dbReference type="PANTHER" id="PTHR39201">
    <property type="entry name" value="EXPORTED PROTEIN-RELATED"/>
    <property type="match status" value="1"/>
</dbReference>
<feature type="domain" description="Flavodoxin-like" evidence="3">
    <location>
        <begin position="87"/>
        <end position="230"/>
    </location>
</feature>
<dbReference type="GO" id="GO:0010181">
    <property type="term" value="F:FMN binding"/>
    <property type="evidence" value="ECO:0007669"/>
    <property type="project" value="InterPro"/>
</dbReference>
<feature type="signal peptide" evidence="2">
    <location>
        <begin position="1"/>
        <end position="24"/>
    </location>
</feature>
<dbReference type="GO" id="GO:0016651">
    <property type="term" value="F:oxidoreductase activity, acting on NAD(P)H"/>
    <property type="evidence" value="ECO:0007669"/>
    <property type="project" value="UniProtKB-ARBA"/>
</dbReference>
<protein>
    <submittedName>
        <fullName evidence="4">Flavodoxin</fullName>
    </submittedName>
</protein>
<keyword evidence="2" id="KW-0732">Signal</keyword>
<dbReference type="Gene3D" id="3.40.50.360">
    <property type="match status" value="1"/>
</dbReference>
<dbReference type="InterPro" id="IPR008254">
    <property type="entry name" value="Flavodoxin/NO_synth"/>
</dbReference>
<reference evidence="4" key="2">
    <citation type="submission" date="2021-09" db="EMBL/GenBank/DDBJ databases">
        <authorList>
            <person name="Gilroy R."/>
        </authorList>
    </citation>
    <scope>NUCLEOTIDE SEQUENCE</scope>
    <source>
        <strain evidence="4">ChiSjej5B23-16112</strain>
    </source>
</reference>
<dbReference type="AlphaFoldDB" id="A0A921HZ42"/>
<reference evidence="4" key="1">
    <citation type="journal article" date="2021" name="PeerJ">
        <title>Extensive microbial diversity within the chicken gut microbiome revealed by metagenomics and culture.</title>
        <authorList>
            <person name="Gilroy R."/>
            <person name="Ravi A."/>
            <person name="Getino M."/>
            <person name="Pursley I."/>
            <person name="Horton D.L."/>
            <person name="Alikhan N.F."/>
            <person name="Baker D."/>
            <person name="Gharbi K."/>
            <person name="Hall N."/>
            <person name="Watson M."/>
            <person name="Adriaenssens E.M."/>
            <person name="Foster-Nyarko E."/>
            <person name="Jarju S."/>
            <person name="Secka A."/>
            <person name="Antonio M."/>
            <person name="Oren A."/>
            <person name="Chaudhuri R.R."/>
            <person name="La Ragione R."/>
            <person name="Hildebrand F."/>
            <person name="Pallen M.J."/>
        </authorList>
    </citation>
    <scope>NUCLEOTIDE SEQUENCE</scope>
    <source>
        <strain evidence="4">ChiSjej5B23-16112</strain>
    </source>
</reference>
<evidence type="ECO:0000256" key="2">
    <source>
        <dbReference type="SAM" id="SignalP"/>
    </source>
</evidence>
<dbReference type="Proteomes" id="UP000769156">
    <property type="component" value="Unassembled WGS sequence"/>
</dbReference>
<feature type="chain" id="PRO_5039018515" evidence="2">
    <location>
        <begin position="25"/>
        <end position="235"/>
    </location>
</feature>